<keyword evidence="1" id="KW-0732">Signal</keyword>
<evidence type="ECO:0000313" key="3">
    <source>
        <dbReference type="Proteomes" id="UP000287224"/>
    </source>
</evidence>
<feature type="signal peptide" evidence="1">
    <location>
        <begin position="1"/>
        <end position="36"/>
    </location>
</feature>
<dbReference type="RefSeq" id="WP_126603081.1">
    <property type="nucleotide sequence ID" value="NZ_BIFQ01000002.1"/>
</dbReference>
<dbReference type="AlphaFoldDB" id="A0A401ZT85"/>
<dbReference type="EMBL" id="BIFQ01000002">
    <property type="protein sequence ID" value="GCE10083.1"/>
    <property type="molecule type" value="Genomic_DNA"/>
</dbReference>
<evidence type="ECO:0008006" key="4">
    <source>
        <dbReference type="Google" id="ProtNLM"/>
    </source>
</evidence>
<dbReference type="InterPro" id="IPR006311">
    <property type="entry name" value="TAT_signal"/>
</dbReference>
<keyword evidence="3" id="KW-1185">Reference proteome</keyword>
<proteinExistence type="predicted"/>
<sequence>MFGKSLRSTRRDFVKGMGAVATTTALLGQGALSAHAASAQHLEPEQKSGTGVNVLLVHGAFVGATSWSREIRR</sequence>
<dbReference type="PROSITE" id="PS51318">
    <property type="entry name" value="TAT"/>
    <property type="match status" value="1"/>
</dbReference>
<accession>A0A401ZT85</accession>
<evidence type="ECO:0000313" key="2">
    <source>
        <dbReference type="EMBL" id="GCE10083.1"/>
    </source>
</evidence>
<reference evidence="3" key="1">
    <citation type="submission" date="2018-12" db="EMBL/GenBank/DDBJ databases">
        <title>Tengunoibacter tsumagoiensis gen. nov., sp. nov., Dictyobacter kobayashii sp. nov., D. alpinus sp. nov., and D. joshuensis sp. nov. and description of Dictyobacteraceae fam. nov. within the order Ktedonobacterales isolated from Tengu-no-mugimeshi.</title>
        <authorList>
            <person name="Wang C.M."/>
            <person name="Zheng Y."/>
            <person name="Sakai Y."/>
            <person name="Toyoda A."/>
            <person name="Minakuchi Y."/>
            <person name="Abe K."/>
            <person name="Yokota A."/>
            <person name="Yabe S."/>
        </authorList>
    </citation>
    <scope>NUCLEOTIDE SEQUENCE [LARGE SCALE GENOMIC DNA]</scope>
    <source>
        <strain evidence="3">S-27</strain>
    </source>
</reference>
<organism evidence="2 3">
    <name type="scientific">Dictyobacter aurantiacus</name>
    <dbReference type="NCBI Taxonomy" id="1936993"/>
    <lineage>
        <taxon>Bacteria</taxon>
        <taxon>Bacillati</taxon>
        <taxon>Chloroflexota</taxon>
        <taxon>Ktedonobacteria</taxon>
        <taxon>Ktedonobacterales</taxon>
        <taxon>Dictyobacteraceae</taxon>
        <taxon>Dictyobacter</taxon>
    </lineage>
</organism>
<evidence type="ECO:0000256" key="1">
    <source>
        <dbReference type="SAM" id="SignalP"/>
    </source>
</evidence>
<name>A0A401ZT85_9CHLR</name>
<comment type="caution">
    <text evidence="2">The sequence shown here is derived from an EMBL/GenBank/DDBJ whole genome shotgun (WGS) entry which is preliminary data.</text>
</comment>
<feature type="chain" id="PRO_5019034040" description="Twin-arginine translocation signal domain-containing protein" evidence="1">
    <location>
        <begin position="37"/>
        <end position="73"/>
    </location>
</feature>
<dbReference type="Proteomes" id="UP000287224">
    <property type="component" value="Unassembled WGS sequence"/>
</dbReference>
<protein>
    <recommendedName>
        <fullName evidence="4">Twin-arginine translocation signal domain-containing protein</fullName>
    </recommendedName>
</protein>
<gene>
    <name evidence="2" type="ORF">KDAU_74120</name>
</gene>